<reference evidence="6" key="1">
    <citation type="submission" date="2021-01" db="EMBL/GenBank/DDBJ databases">
        <authorList>
            <consortium name="Genoscope - CEA"/>
            <person name="William W."/>
        </authorList>
    </citation>
    <scope>NUCLEOTIDE SEQUENCE</scope>
</reference>
<evidence type="ECO:0000256" key="1">
    <source>
        <dbReference type="ARBA" id="ARBA00004170"/>
    </source>
</evidence>
<dbReference type="GO" id="GO:0035091">
    <property type="term" value="F:phosphatidylinositol binding"/>
    <property type="evidence" value="ECO:0007669"/>
    <property type="project" value="InterPro"/>
</dbReference>
<dbReference type="SMART" id="SM00312">
    <property type="entry name" value="PX"/>
    <property type="match status" value="1"/>
</dbReference>
<dbReference type="OrthoDB" id="205639at2759"/>
<evidence type="ECO:0000313" key="6">
    <source>
        <dbReference type="EMBL" id="CAD8048499.1"/>
    </source>
</evidence>
<keyword evidence="3" id="KW-0472">Membrane</keyword>
<keyword evidence="2" id="KW-0446">Lipid-binding</keyword>
<protein>
    <recommendedName>
        <fullName evidence="5">PX domain-containing protein</fullName>
    </recommendedName>
</protein>
<dbReference type="GO" id="GO:0005769">
    <property type="term" value="C:early endosome"/>
    <property type="evidence" value="ECO:0007669"/>
    <property type="project" value="TreeGrafter"/>
</dbReference>
<dbReference type="AlphaFoldDB" id="A0A8S1K1X9"/>
<keyword evidence="7" id="KW-1185">Reference proteome</keyword>
<evidence type="ECO:0000256" key="4">
    <source>
        <dbReference type="SAM" id="Coils"/>
    </source>
</evidence>
<sequence>MDSITLGFKQGDLKYFDDSIDLQSLVPYKIHTVKIFFTNQWILGIQNYYYSFSSQSVIKCKEHKSSKLFGVNEQKLVLDNSEYIIQLTWYQNEIGINRVEIQTNKQQIQVGQKDGEKKDFKVEQNYQLGAIAGGFKQQLQFLEWQIIPLVEQQAQYQSQLYQLYLSQNEGNQKNSKFEYVGKQYRVCDPQIIQQGLTNKFVQFRIVDNTEQEVIRRFQDVLQLRSILQLRWPGVYIPPLMNKSTFEDYSNEHIENMRKAIEYFLMKLSKITYFAQSIEFNVFITKTNKDSNQEMDYVQNKLKEMTQQTNIEQIDLRYKQNFEEFETKESVNEQQRQKCNNFSLLMQKLELLKINDFSDIKKLFEQHSKNVNYLSKYILPELHLIHLNLQSEEIVQRRKSNSIDRGLQMQIDTMNDVYDYFVTEQREASAMSQCMNYIKDVELQKNKLEQKIMSQKLKQEDLNVAKSQFQSISSIWSILVKCYANYYIDNYFKERYQLYLLMINRLAQIQINNLKLRQNFWQSI</sequence>
<dbReference type="PANTHER" id="PTHR45949">
    <property type="entry name" value="SORTING NEXIN-4"/>
    <property type="match status" value="1"/>
</dbReference>
<comment type="subcellular location">
    <subcellularLocation>
        <location evidence="1">Membrane</location>
        <topology evidence="1">Peripheral membrane protein</topology>
    </subcellularLocation>
</comment>
<keyword evidence="4" id="KW-0175">Coiled coil</keyword>
<dbReference type="EMBL" id="CAJJDN010000003">
    <property type="protein sequence ID" value="CAD8048499.1"/>
    <property type="molecule type" value="Genomic_DNA"/>
</dbReference>
<evidence type="ECO:0000256" key="3">
    <source>
        <dbReference type="ARBA" id="ARBA00023136"/>
    </source>
</evidence>
<comment type="caution">
    <text evidence="6">The sequence shown here is derived from an EMBL/GenBank/DDBJ whole genome shotgun (WGS) entry which is preliminary data.</text>
</comment>
<feature type="coiled-coil region" evidence="4">
    <location>
        <begin position="430"/>
        <end position="457"/>
    </location>
</feature>
<dbReference type="Pfam" id="PF01419">
    <property type="entry name" value="Jacalin"/>
    <property type="match status" value="1"/>
</dbReference>
<gene>
    <name evidence="6" type="ORF">PSON_ATCC_30995.1.T0030253</name>
</gene>
<name>A0A8S1K1X9_9CILI</name>
<evidence type="ECO:0000259" key="5">
    <source>
        <dbReference type="PROSITE" id="PS50195"/>
    </source>
</evidence>
<dbReference type="Pfam" id="PF00787">
    <property type="entry name" value="PX"/>
    <property type="match status" value="1"/>
</dbReference>
<organism evidence="6 7">
    <name type="scientific">Paramecium sonneborni</name>
    <dbReference type="NCBI Taxonomy" id="65129"/>
    <lineage>
        <taxon>Eukaryota</taxon>
        <taxon>Sar</taxon>
        <taxon>Alveolata</taxon>
        <taxon>Ciliophora</taxon>
        <taxon>Intramacronucleata</taxon>
        <taxon>Oligohymenophorea</taxon>
        <taxon>Peniculida</taxon>
        <taxon>Parameciidae</taxon>
        <taxon>Paramecium</taxon>
    </lineage>
</organism>
<proteinExistence type="predicted"/>
<dbReference type="GO" id="GO:0034727">
    <property type="term" value="P:piecemeal microautophagy of the nucleus"/>
    <property type="evidence" value="ECO:0007669"/>
    <property type="project" value="TreeGrafter"/>
</dbReference>
<feature type="domain" description="PX" evidence="5">
    <location>
        <begin position="142"/>
        <end position="290"/>
    </location>
</feature>
<dbReference type="Proteomes" id="UP000692954">
    <property type="component" value="Unassembled WGS sequence"/>
</dbReference>
<dbReference type="GO" id="GO:0016020">
    <property type="term" value="C:membrane"/>
    <property type="evidence" value="ECO:0007669"/>
    <property type="project" value="UniProtKB-SubCell"/>
</dbReference>
<dbReference type="CDD" id="cd06093">
    <property type="entry name" value="PX_domain"/>
    <property type="match status" value="1"/>
</dbReference>
<dbReference type="InterPro" id="IPR001683">
    <property type="entry name" value="PX_dom"/>
</dbReference>
<dbReference type="PROSITE" id="PS50195">
    <property type="entry name" value="PX"/>
    <property type="match status" value="1"/>
</dbReference>
<dbReference type="GO" id="GO:0000422">
    <property type="term" value="P:autophagy of mitochondrion"/>
    <property type="evidence" value="ECO:0007669"/>
    <property type="project" value="TreeGrafter"/>
</dbReference>
<evidence type="ECO:0000313" key="7">
    <source>
        <dbReference type="Proteomes" id="UP000692954"/>
    </source>
</evidence>
<dbReference type="InterPro" id="IPR001229">
    <property type="entry name" value="Jacalin-like_lectin_dom"/>
</dbReference>
<dbReference type="GO" id="GO:0032456">
    <property type="term" value="P:endocytic recycling"/>
    <property type="evidence" value="ECO:0007669"/>
    <property type="project" value="TreeGrafter"/>
</dbReference>
<accession>A0A8S1K1X9</accession>
<dbReference type="PANTHER" id="PTHR45949:SF2">
    <property type="entry name" value="SORTING NEXIN-4"/>
    <property type="match status" value="1"/>
</dbReference>
<evidence type="ECO:0000256" key="2">
    <source>
        <dbReference type="ARBA" id="ARBA00023121"/>
    </source>
</evidence>
<dbReference type="GO" id="GO:0000407">
    <property type="term" value="C:phagophore assembly site"/>
    <property type="evidence" value="ECO:0007669"/>
    <property type="project" value="TreeGrafter"/>
</dbReference>
<dbReference type="GO" id="GO:0015031">
    <property type="term" value="P:protein transport"/>
    <property type="evidence" value="ECO:0007669"/>
    <property type="project" value="TreeGrafter"/>
</dbReference>
<dbReference type="GO" id="GO:0061709">
    <property type="term" value="P:reticulophagy"/>
    <property type="evidence" value="ECO:0007669"/>
    <property type="project" value="TreeGrafter"/>
</dbReference>